<dbReference type="AlphaFoldDB" id="U4L3R3"/>
<evidence type="ECO:0000256" key="1">
    <source>
        <dbReference type="SAM" id="MobiDB-lite"/>
    </source>
</evidence>
<reference evidence="2 3" key="1">
    <citation type="journal article" date="2013" name="PLoS Genet.">
        <title>The genome and development-dependent transcriptomes of Pyronema confluens: a window into fungal evolution.</title>
        <authorList>
            <person name="Traeger S."/>
            <person name="Altegoer F."/>
            <person name="Freitag M."/>
            <person name="Gabaldon T."/>
            <person name="Kempken F."/>
            <person name="Kumar A."/>
            <person name="Marcet-Houben M."/>
            <person name="Poggeler S."/>
            <person name="Stajich J.E."/>
            <person name="Nowrousian M."/>
        </authorList>
    </citation>
    <scope>NUCLEOTIDE SEQUENCE [LARGE SCALE GENOMIC DNA]</scope>
    <source>
        <strain evidence="3">CBS 100304</strain>
        <tissue evidence="2">Vegetative mycelium</tissue>
    </source>
</reference>
<name>U4L3R3_PYROM</name>
<dbReference type="EMBL" id="HF935214">
    <property type="protein sequence ID" value="CCX04695.1"/>
    <property type="molecule type" value="Genomic_DNA"/>
</dbReference>
<feature type="compositionally biased region" description="Polar residues" evidence="1">
    <location>
        <begin position="1"/>
        <end position="16"/>
    </location>
</feature>
<accession>U4L3R3</accession>
<feature type="region of interest" description="Disordered" evidence="1">
    <location>
        <begin position="1"/>
        <end position="42"/>
    </location>
</feature>
<gene>
    <name evidence="2" type="ORF">PCON_03298</name>
</gene>
<evidence type="ECO:0000313" key="3">
    <source>
        <dbReference type="Proteomes" id="UP000018144"/>
    </source>
</evidence>
<protein>
    <submittedName>
        <fullName evidence="2">Uncharacterized protein</fullName>
    </submittedName>
</protein>
<dbReference type="Proteomes" id="UP000018144">
    <property type="component" value="Unassembled WGS sequence"/>
</dbReference>
<proteinExistence type="predicted"/>
<sequence length="80" mass="8885">MHPANTPTSDASTPASLASVPQPRLNPSDRNSTSTPSSPYPFQFPPSLKPFCFNPYQRLGLKEKRVRVNFVPLHHGMIPK</sequence>
<keyword evidence="3" id="KW-1185">Reference proteome</keyword>
<evidence type="ECO:0000313" key="2">
    <source>
        <dbReference type="EMBL" id="CCX04695.1"/>
    </source>
</evidence>
<organism evidence="2 3">
    <name type="scientific">Pyronema omphalodes (strain CBS 100304)</name>
    <name type="common">Pyronema confluens</name>
    <dbReference type="NCBI Taxonomy" id="1076935"/>
    <lineage>
        <taxon>Eukaryota</taxon>
        <taxon>Fungi</taxon>
        <taxon>Dikarya</taxon>
        <taxon>Ascomycota</taxon>
        <taxon>Pezizomycotina</taxon>
        <taxon>Pezizomycetes</taxon>
        <taxon>Pezizales</taxon>
        <taxon>Pyronemataceae</taxon>
        <taxon>Pyronema</taxon>
    </lineage>
</organism>